<sequence length="54" mass="5733">MRDVEIPSSNKDLRARSNASSPVVRAATARAEAMPNDSLKSFPLTSLCKSPGDS</sequence>
<dbReference type="AlphaFoldDB" id="A0A6J7VBE3"/>
<feature type="compositionally biased region" description="Basic and acidic residues" evidence="1">
    <location>
        <begin position="1"/>
        <end position="15"/>
    </location>
</feature>
<gene>
    <name evidence="2" type="ORF">UFOPK4382_00906</name>
</gene>
<evidence type="ECO:0000313" key="2">
    <source>
        <dbReference type="EMBL" id="CAB5075885.1"/>
    </source>
</evidence>
<proteinExistence type="predicted"/>
<evidence type="ECO:0000256" key="1">
    <source>
        <dbReference type="SAM" id="MobiDB-lite"/>
    </source>
</evidence>
<name>A0A6J7VBE3_9ZZZZ</name>
<accession>A0A6J7VBE3</accession>
<dbReference type="EMBL" id="CAFBRA010000057">
    <property type="protein sequence ID" value="CAB5075885.1"/>
    <property type="molecule type" value="Genomic_DNA"/>
</dbReference>
<protein>
    <submittedName>
        <fullName evidence="2">Unannotated protein</fullName>
    </submittedName>
</protein>
<feature type="region of interest" description="Disordered" evidence="1">
    <location>
        <begin position="1"/>
        <end position="32"/>
    </location>
</feature>
<reference evidence="2" key="1">
    <citation type="submission" date="2020-05" db="EMBL/GenBank/DDBJ databases">
        <authorList>
            <person name="Chiriac C."/>
            <person name="Salcher M."/>
            <person name="Ghai R."/>
            <person name="Kavagutti S V."/>
        </authorList>
    </citation>
    <scope>NUCLEOTIDE SEQUENCE</scope>
</reference>
<organism evidence="2">
    <name type="scientific">freshwater metagenome</name>
    <dbReference type="NCBI Taxonomy" id="449393"/>
    <lineage>
        <taxon>unclassified sequences</taxon>
        <taxon>metagenomes</taxon>
        <taxon>ecological metagenomes</taxon>
    </lineage>
</organism>